<dbReference type="EMBL" id="KK365130">
    <property type="protein sequence ID" value="KCZ82547.1"/>
    <property type="molecule type" value="Genomic_DNA"/>
</dbReference>
<evidence type="ECO:0000256" key="1">
    <source>
        <dbReference type="SAM" id="MobiDB-lite"/>
    </source>
</evidence>
<proteinExistence type="predicted"/>
<reference evidence="3 4" key="2">
    <citation type="submission" date="2014-03" db="EMBL/GenBank/DDBJ databases">
        <title>The Genome Sequence of Anncaliia algerae insect isolate PRA339.</title>
        <authorList>
            <consortium name="The Broad Institute Genome Sequencing Platform"/>
            <consortium name="The Broad Institute Genome Sequencing Center for Infectious Disease"/>
            <person name="Cuomo C."/>
            <person name="Becnel J."/>
            <person name="Sanscrainte N."/>
            <person name="Walker B."/>
            <person name="Young S.K."/>
            <person name="Zeng Q."/>
            <person name="Gargeya S."/>
            <person name="Fitzgerald M."/>
            <person name="Haas B."/>
            <person name="Abouelleil A."/>
            <person name="Alvarado L."/>
            <person name="Arachchi H.M."/>
            <person name="Berlin A.M."/>
            <person name="Chapman S.B."/>
            <person name="Dewar J."/>
            <person name="Goldberg J."/>
            <person name="Griggs A."/>
            <person name="Gujja S."/>
            <person name="Hansen M."/>
            <person name="Howarth C."/>
            <person name="Imamovic A."/>
            <person name="Larimer J."/>
            <person name="McCowan C."/>
            <person name="Murphy C."/>
            <person name="Neiman D."/>
            <person name="Pearson M."/>
            <person name="Priest M."/>
            <person name="Roberts A."/>
            <person name="Saif S."/>
            <person name="Shea T."/>
            <person name="Sisk P."/>
            <person name="Sykes S."/>
            <person name="Wortman J."/>
            <person name="Nusbaum C."/>
            <person name="Birren B."/>
        </authorList>
    </citation>
    <scope>NUCLEOTIDE SEQUENCE [LARGE SCALE GENOMIC DNA]</scope>
    <source>
        <strain evidence="3 4">PRA339</strain>
    </source>
</reference>
<feature type="compositionally biased region" description="Basic and acidic residues" evidence="1">
    <location>
        <begin position="74"/>
        <end position="87"/>
    </location>
</feature>
<protein>
    <recommendedName>
        <fullName evidence="5">RxLR effector protein</fullName>
    </recommendedName>
</protein>
<feature type="chain" id="PRO_5001571865" description="RxLR effector protein" evidence="2">
    <location>
        <begin position="24"/>
        <end position="106"/>
    </location>
</feature>
<organism evidence="3 4">
    <name type="scientific">Anncaliia algerae PRA339</name>
    <dbReference type="NCBI Taxonomy" id="1288291"/>
    <lineage>
        <taxon>Eukaryota</taxon>
        <taxon>Fungi</taxon>
        <taxon>Fungi incertae sedis</taxon>
        <taxon>Microsporidia</taxon>
        <taxon>Tubulinosematoidea</taxon>
        <taxon>Tubulinosematidae</taxon>
        <taxon>Anncaliia</taxon>
    </lineage>
</organism>
<sequence length="106" mass="11875">MRDIKMIILLVIASIFLCSEVSSPQKDEHVSSNFTVEGGQESVKNPSFDLESKTTETTSTNEAAMTSQTSTTSDPKKEAKEIKDGTKPKKPNFFIRHWNRLKSKPN</sequence>
<keyword evidence="2" id="KW-0732">Signal</keyword>
<evidence type="ECO:0000256" key="2">
    <source>
        <dbReference type="SAM" id="SignalP"/>
    </source>
</evidence>
<evidence type="ECO:0000313" key="3">
    <source>
        <dbReference type="EMBL" id="KCZ82547.1"/>
    </source>
</evidence>
<name>A0A059F654_9MICR</name>
<dbReference type="AlphaFoldDB" id="A0A059F654"/>
<evidence type="ECO:0008006" key="5">
    <source>
        <dbReference type="Google" id="ProtNLM"/>
    </source>
</evidence>
<evidence type="ECO:0000313" key="4">
    <source>
        <dbReference type="Proteomes" id="UP000030655"/>
    </source>
</evidence>
<keyword evidence="4" id="KW-1185">Reference proteome</keyword>
<feature type="signal peptide" evidence="2">
    <location>
        <begin position="1"/>
        <end position="23"/>
    </location>
</feature>
<accession>A0A059F654</accession>
<dbReference type="VEuPathDB" id="MicrosporidiaDB:H312_00205"/>
<dbReference type="Proteomes" id="UP000030655">
    <property type="component" value="Unassembled WGS sequence"/>
</dbReference>
<feature type="compositionally biased region" description="Low complexity" evidence="1">
    <location>
        <begin position="55"/>
        <end position="67"/>
    </location>
</feature>
<feature type="compositionally biased region" description="Basic residues" evidence="1">
    <location>
        <begin position="97"/>
        <end position="106"/>
    </location>
</feature>
<reference evidence="4" key="1">
    <citation type="submission" date="2013-02" db="EMBL/GenBank/DDBJ databases">
        <authorList>
            <consortium name="The Broad Institute Genome Sequencing Platform"/>
            <person name="Cuomo C."/>
            <person name="Becnel J."/>
            <person name="Sanscrainte N."/>
            <person name="Walker B."/>
            <person name="Young S.K."/>
            <person name="Zeng Q."/>
            <person name="Gargeya S."/>
            <person name="Fitzgerald M."/>
            <person name="Haas B."/>
            <person name="Abouelleil A."/>
            <person name="Alvarado L."/>
            <person name="Arachchi H.M."/>
            <person name="Berlin A.M."/>
            <person name="Chapman S.B."/>
            <person name="Dewar J."/>
            <person name="Goldberg J."/>
            <person name="Griggs A."/>
            <person name="Gujja S."/>
            <person name="Hansen M."/>
            <person name="Howarth C."/>
            <person name="Imamovic A."/>
            <person name="Larimer J."/>
            <person name="McCowan C."/>
            <person name="Murphy C."/>
            <person name="Neiman D."/>
            <person name="Pearson M."/>
            <person name="Priest M."/>
            <person name="Roberts A."/>
            <person name="Saif S."/>
            <person name="Shea T."/>
            <person name="Sisk P."/>
            <person name="Sykes S."/>
            <person name="Wortman J."/>
            <person name="Nusbaum C."/>
            <person name="Birren B."/>
        </authorList>
    </citation>
    <scope>NUCLEOTIDE SEQUENCE [LARGE SCALE GENOMIC DNA]</scope>
    <source>
        <strain evidence="4">PRA339</strain>
    </source>
</reference>
<dbReference type="HOGENOM" id="CLU_2222594_0_0_1"/>
<gene>
    <name evidence="3" type="ORF">H312_00205</name>
</gene>
<feature type="region of interest" description="Disordered" evidence="1">
    <location>
        <begin position="23"/>
        <end position="106"/>
    </location>
</feature>